<sequence length="192" mass="20761">MMGPYGLDLVMLSSLPVPDGPLQVCVTGIFGQRCTNSRLTSQQLCLPKVGLNSNSGGHLGENSGQGVSEQIAQHQHNFLHGVNGTTMWSAGSRWTTGGPISIWQVQIKLCGIKPRCGLVQDWSGRYISGQRPPLVDVGEGTSTVKLKVAYHLASSPNWVHESQVMDERAWSEEGGGDRICKLRVTMTETGDE</sequence>
<evidence type="ECO:0000313" key="2">
    <source>
        <dbReference type="Proteomes" id="UP000308600"/>
    </source>
</evidence>
<dbReference type="Proteomes" id="UP000308600">
    <property type="component" value="Unassembled WGS sequence"/>
</dbReference>
<keyword evidence="2" id="KW-1185">Reference proteome</keyword>
<proteinExistence type="predicted"/>
<accession>A0ACD3B816</accession>
<evidence type="ECO:0000313" key="1">
    <source>
        <dbReference type="EMBL" id="TFK74081.1"/>
    </source>
</evidence>
<name>A0ACD3B816_9AGAR</name>
<dbReference type="EMBL" id="ML208271">
    <property type="protein sequence ID" value="TFK74081.1"/>
    <property type="molecule type" value="Genomic_DNA"/>
</dbReference>
<organism evidence="1 2">
    <name type="scientific">Pluteus cervinus</name>
    <dbReference type="NCBI Taxonomy" id="181527"/>
    <lineage>
        <taxon>Eukaryota</taxon>
        <taxon>Fungi</taxon>
        <taxon>Dikarya</taxon>
        <taxon>Basidiomycota</taxon>
        <taxon>Agaricomycotina</taxon>
        <taxon>Agaricomycetes</taxon>
        <taxon>Agaricomycetidae</taxon>
        <taxon>Agaricales</taxon>
        <taxon>Pluteineae</taxon>
        <taxon>Pluteaceae</taxon>
        <taxon>Pluteus</taxon>
    </lineage>
</organism>
<reference evidence="1 2" key="1">
    <citation type="journal article" date="2019" name="Nat. Ecol. Evol.">
        <title>Megaphylogeny resolves global patterns of mushroom evolution.</title>
        <authorList>
            <person name="Varga T."/>
            <person name="Krizsan K."/>
            <person name="Foldi C."/>
            <person name="Dima B."/>
            <person name="Sanchez-Garcia M."/>
            <person name="Sanchez-Ramirez S."/>
            <person name="Szollosi G.J."/>
            <person name="Szarkandi J.G."/>
            <person name="Papp V."/>
            <person name="Albert L."/>
            <person name="Andreopoulos W."/>
            <person name="Angelini C."/>
            <person name="Antonin V."/>
            <person name="Barry K.W."/>
            <person name="Bougher N.L."/>
            <person name="Buchanan P."/>
            <person name="Buyck B."/>
            <person name="Bense V."/>
            <person name="Catcheside P."/>
            <person name="Chovatia M."/>
            <person name="Cooper J."/>
            <person name="Damon W."/>
            <person name="Desjardin D."/>
            <person name="Finy P."/>
            <person name="Geml J."/>
            <person name="Haridas S."/>
            <person name="Hughes K."/>
            <person name="Justo A."/>
            <person name="Karasinski D."/>
            <person name="Kautmanova I."/>
            <person name="Kiss B."/>
            <person name="Kocsube S."/>
            <person name="Kotiranta H."/>
            <person name="LaButti K.M."/>
            <person name="Lechner B.E."/>
            <person name="Liimatainen K."/>
            <person name="Lipzen A."/>
            <person name="Lukacs Z."/>
            <person name="Mihaltcheva S."/>
            <person name="Morgado L.N."/>
            <person name="Niskanen T."/>
            <person name="Noordeloos M.E."/>
            <person name="Ohm R.A."/>
            <person name="Ortiz-Santana B."/>
            <person name="Ovrebo C."/>
            <person name="Racz N."/>
            <person name="Riley R."/>
            <person name="Savchenko A."/>
            <person name="Shiryaev A."/>
            <person name="Soop K."/>
            <person name="Spirin V."/>
            <person name="Szebenyi C."/>
            <person name="Tomsovsky M."/>
            <person name="Tulloss R.E."/>
            <person name="Uehling J."/>
            <person name="Grigoriev I.V."/>
            <person name="Vagvolgyi C."/>
            <person name="Papp T."/>
            <person name="Martin F.M."/>
            <person name="Miettinen O."/>
            <person name="Hibbett D.S."/>
            <person name="Nagy L.G."/>
        </authorList>
    </citation>
    <scope>NUCLEOTIDE SEQUENCE [LARGE SCALE GENOMIC DNA]</scope>
    <source>
        <strain evidence="1 2">NL-1719</strain>
    </source>
</reference>
<gene>
    <name evidence="1" type="ORF">BDN72DRAFT_124429</name>
</gene>
<protein>
    <submittedName>
        <fullName evidence="1">Uncharacterized protein</fullName>
    </submittedName>
</protein>